<sequence>MACEYLKKQGYKIIERNFRIRGGEIDIVAIDGSTLVYVEVKTRTSHIFGSAIEAVTPWKLKFLVRTAKFYKNARKNLPQLERIDVLGIDLIDADPKYELVKNAYPI</sequence>
<evidence type="ECO:0000313" key="2">
    <source>
        <dbReference type="EMBL" id="OGD87776.1"/>
    </source>
</evidence>
<dbReference type="CDD" id="cd20736">
    <property type="entry name" value="PoNe_Nuclease"/>
    <property type="match status" value="1"/>
</dbReference>
<dbReference type="SUPFAM" id="SSF52980">
    <property type="entry name" value="Restriction endonuclease-like"/>
    <property type="match status" value="1"/>
</dbReference>
<dbReference type="PANTHER" id="PTHR34039">
    <property type="entry name" value="UPF0102 PROTEIN YRAN"/>
    <property type="match status" value="1"/>
</dbReference>
<dbReference type="Gene3D" id="3.40.1350.10">
    <property type="match status" value="1"/>
</dbReference>
<proteinExistence type="inferred from homology"/>
<dbReference type="AlphaFoldDB" id="A0A1F5G7C9"/>
<evidence type="ECO:0000313" key="3">
    <source>
        <dbReference type="Proteomes" id="UP000178577"/>
    </source>
</evidence>
<dbReference type="InterPro" id="IPR011856">
    <property type="entry name" value="tRNA_endonuc-like_dom_sf"/>
</dbReference>
<dbReference type="InterPro" id="IPR011335">
    <property type="entry name" value="Restrct_endonuc-II-like"/>
</dbReference>
<comment type="similarity">
    <text evidence="1">Belongs to the UPF0102 family.</text>
</comment>
<reference evidence="2 3" key="1">
    <citation type="journal article" date="2016" name="Nat. Commun.">
        <title>Thousands of microbial genomes shed light on interconnected biogeochemical processes in an aquifer system.</title>
        <authorList>
            <person name="Anantharaman K."/>
            <person name="Brown C.T."/>
            <person name="Hug L.A."/>
            <person name="Sharon I."/>
            <person name="Castelle C.J."/>
            <person name="Probst A.J."/>
            <person name="Thomas B.C."/>
            <person name="Singh A."/>
            <person name="Wilkins M.J."/>
            <person name="Karaoz U."/>
            <person name="Brodie E.L."/>
            <person name="Williams K.H."/>
            <person name="Hubbard S.S."/>
            <person name="Banfield J.F."/>
        </authorList>
    </citation>
    <scope>NUCLEOTIDE SEQUENCE [LARGE SCALE GENOMIC DNA]</scope>
</reference>
<dbReference type="Proteomes" id="UP000178577">
    <property type="component" value="Unassembled WGS sequence"/>
</dbReference>
<name>A0A1F5G7C9_9BACT</name>
<gene>
    <name evidence="2" type="ORF">A2693_03365</name>
</gene>
<accession>A0A1F5G7C9</accession>
<dbReference type="InterPro" id="IPR003509">
    <property type="entry name" value="UPF0102_YraN-like"/>
</dbReference>
<dbReference type="Pfam" id="PF02021">
    <property type="entry name" value="UPF0102"/>
    <property type="match status" value="1"/>
</dbReference>
<dbReference type="GO" id="GO:0003676">
    <property type="term" value="F:nucleic acid binding"/>
    <property type="evidence" value="ECO:0007669"/>
    <property type="project" value="InterPro"/>
</dbReference>
<evidence type="ECO:0000256" key="1">
    <source>
        <dbReference type="ARBA" id="ARBA00006738"/>
    </source>
</evidence>
<dbReference type="PANTHER" id="PTHR34039:SF1">
    <property type="entry name" value="UPF0102 PROTEIN YRAN"/>
    <property type="match status" value="1"/>
</dbReference>
<protein>
    <submittedName>
        <fullName evidence="2">Uncharacterized protein</fullName>
    </submittedName>
</protein>
<comment type="caution">
    <text evidence="2">The sequence shown here is derived from an EMBL/GenBank/DDBJ whole genome shotgun (WGS) entry which is preliminary data.</text>
</comment>
<dbReference type="NCBIfam" id="NF009150">
    <property type="entry name" value="PRK12497.1-3"/>
    <property type="match status" value="1"/>
</dbReference>
<dbReference type="EMBL" id="MFAY01000054">
    <property type="protein sequence ID" value="OGD87776.1"/>
    <property type="molecule type" value="Genomic_DNA"/>
</dbReference>
<organism evidence="2 3">
    <name type="scientific">Candidatus Curtissbacteria bacterium RIFCSPHIGHO2_01_FULL_40_12</name>
    <dbReference type="NCBI Taxonomy" id="1797710"/>
    <lineage>
        <taxon>Bacteria</taxon>
        <taxon>Candidatus Curtissiibacteriota</taxon>
    </lineage>
</organism>